<keyword evidence="3" id="KW-1185">Reference proteome</keyword>
<reference evidence="2" key="1">
    <citation type="journal article" date="2023" name="Nat. Commun.">
        <title>Diploid and tetraploid genomes of Acorus and the evolution of monocots.</title>
        <authorList>
            <person name="Ma L."/>
            <person name="Liu K.W."/>
            <person name="Li Z."/>
            <person name="Hsiao Y.Y."/>
            <person name="Qi Y."/>
            <person name="Fu T."/>
            <person name="Tang G.D."/>
            <person name="Zhang D."/>
            <person name="Sun W.H."/>
            <person name="Liu D.K."/>
            <person name="Li Y."/>
            <person name="Chen G.Z."/>
            <person name="Liu X.D."/>
            <person name="Liao X.Y."/>
            <person name="Jiang Y.T."/>
            <person name="Yu X."/>
            <person name="Hao Y."/>
            <person name="Huang J."/>
            <person name="Zhao X.W."/>
            <person name="Ke S."/>
            <person name="Chen Y.Y."/>
            <person name="Wu W.L."/>
            <person name="Hsu J.L."/>
            <person name="Lin Y.F."/>
            <person name="Huang M.D."/>
            <person name="Li C.Y."/>
            <person name="Huang L."/>
            <person name="Wang Z.W."/>
            <person name="Zhao X."/>
            <person name="Zhong W.Y."/>
            <person name="Peng D.H."/>
            <person name="Ahmad S."/>
            <person name="Lan S."/>
            <person name="Zhang J.S."/>
            <person name="Tsai W.C."/>
            <person name="Van de Peer Y."/>
            <person name="Liu Z.J."/>
        </authorList>
    </citation>
    <scope>NUCLEOTIDE SEQUENCE</scope>
    <source>
        <strain evidence="2">CP</strain>
    </source>
</reference>
<protein>
    <submittedName>
        <fullName evidence="2">Ribonuclease H protein</fullName>
    </submittedName>
</protein>
<proteinExistence type="predicted"/>
<dbReference type="Proteomes" id="UP001180020">
    <property type="component" value="Unassembled WGS sequence"/>
</dbReference>
<evidence type="ECO:0000259" key="1">
    <source>
        <dbReference type="Pfam" id="PF13966"/>
    </source>
</evidence>
<comment type="caution">
    <text evidence="2">The sequence shown here is derived from an EMBL/GenBank/DDBJ whole genome shotgun (WGS) entry which is preliminary data.</text>
</comment>
<evidence type="ECO:0000313" key="2">
    <source>
        <dbReference type="EMBL" id="KAK1289720.1"/>
    </source>
</evidence>
<sequence length="264" mass="30392">MSYFPGMYHIALNQEGRAEEAWEGNGWRLRFQRAPTLAESTQATGLARMIASAPLVTGSSDRVRWGRRGHEEYTVRRGYRWWRRLASHRPEMVALQGLIWRSAAPLKIKIFVWLVGQERILTKVYCAKWNPDISTQCVLCNGGEETVDHLFRECMAARGLWLRLGARCNHRLNCPSMGEFWEATRKLTCRGDRSLESKVRRLVIPAGLWAIWLTRNSVIFRGQRFYMENLWDTAEGCIRDWGKFIVGANTIELHRGGHVDVGTG</sequence>
<reference evidence="2" key="2">
    <citation type="submission" date="2023-06" db="EMBL/GenBank/DDBJ databases">
        <authorList>
            <person name="Ma L."/>
            <person name="Liu K.-W."/>
            <person name="Li Z."/>
            <person name="Hsiao Y.-Y."/>
            <person name="Qi Y."/>
            <person name="Fu T."/>
            <person name="Tang G."/>
            <person name="Zhang D."/>
            <person name="Sun W.-H."/>
            <person name="Liu D.-K."/>
            <person name="Li Y."/>
            <person name="Chen G.-Z."/>
            <person name="Liu X.-D."/>
            <person name="Liao X.-Y."/>
            <person name="Jiang Y.-T."/>
            <person name="Yu X."/>
            <person name="Hao Y."/>
            <person name="Huang J."/>
            <person name="Zhao X.-W."/>
            <person name="Ke S."/>
            <person name="Chen Y.-Y."/>
            <person name="Wu W.-L."/>
            <person name="Hsu J.-L."/>
            <person name="Lin Y.-F."/>
            <person name="Huang M.-D."/>
            <person name="Li C.-Y."/>
            <person name="Huang L."/>
            <person name="Wang Z.-W."/>
            <person name="Zhao X."/>
            <person name="Zhong W.-Y."/>
            <person name="Peng D.-H."/>
            <person name="Ahmad S."/>
            <person name="Lan S."/>
            <person name="Zhang J.-S."/>
            <person name="Tsai W.-C."/>
            <person name="Van De Peer Y."/>
            <person name="Liu Z.-J."/>
        </authorList>
    </citation>
    <scope>NUCLEOTIDE SEQUENCE</scope>
    <source>
        <strain evidence="2">CP</strain>
        <tissue evidence="2">Leaves</tissue>
    </source>
</reference>
<dbReference type="Pfam" id="PF13966">
    <property type="entry name" value="zf-RVT"/>
    <property type="match status" value="1"/>
</dbReference>
<dbReference type="AlphaFoldDB" id="A0AAV9CLH9"/>
<dbReference type="EMBL" id="JAUJYO010000018">
    <property type="protein sequence ID" value="KAK1289720.1"/>
    <property type="molecule type" value="Genomic_DNA"/>
</dbReference>
<dbReference type="InterPro" id="IPR026960">
    <property type="entry name" value="RVT-Znf"/>
</dbReference>
<gene>
    <name evidence="2" type="ORF">QJS10_CPB18g01417</name>
</gene>
<organism evidence="2 3">
    <name type="scientific">Acorus calamus</name>
    <name type="common">Sweet flag</name>
    <dbReference type="NCBI Taxonomy" id="4465"/>
    <lineage>
        <taxon>Eukaryota</taxon>
        <taxon>Viridiplantae</taxon>
        <taxon>Streptophyta</taxon>
        <taxon>Embryophyta</taxon>
        <taxon>Tracheophyta</taxon>
        <taxon>Spermatophyta</taxon>
        <taxon>Magnoliopsida</taxon>
        <taxon>Liliopsida</taxon>
        <taxon>Acoraceae</taxon>
        <taxon>Acorus</taxon>
    </lineage>
</organism>
<name>A0AAV9CLH9_ACOCL</name>
<accession>A0AAV9CLH9</accession>
<feature type="domain" description="Reverse transcriptase zinc-binding" evidence="1">
    <location>
        <begin position="82"/>
        <end position="161"/>
    </location>
</feature>
<evidence type="ECO:0000313" key="3">
    <source>
        <dbReference type="Proteomes" id="UP001180020"/>
    </source>
</evidence>